<dbReference type="Proteomes" id="UP001501746">
    <property type="component" value="Unassembled WGS sequence"/>
</dbReference>
<feature type="compositionally biased region" description="Low complexity" evidence="1">
    <location>
        <begin position="642"/>
        <end position="651"/>
    </location>
</feature>
<dbReference type="PANTHER" id="PTHR22916:SF3">
    <property type="entry name" value="UDP-GLCNAC:BETAGAL BETA-1,3-N-ACETYLGLUCOSAMINYLTRANSFERASE-LIKE PROTEIN 1"/>
    <property type="match status" value="1"/>
</dbReference>
<dbReference type="EMBL" id="BAAANK010000008">
    <property type="protein sequence ID" value="GAA1840766.1"/>
    <property type="molecule type" value="Genomic_DNA"/>
</dbReference>
<evidence type="ECO:0000313" key="3">
    <source>
        <dbReference type="EMBL" id="GAA1840766.1"/>
    </source>
</evidence>
<sequence>MSRPSFAVSDILSRMKVSVVIPTYRSGAELDRTVASLDAQTLPQAEFEVIMIDDGSPDATYERLLEFASTRPNYRVSRIANSGWPSRPRNIGIDLAAGEYVLFMDHDDELAPETLAAAWELGSRNSADAVNLKESRTHLAGWALPIFDRNHDDALGRTDHNPLGPLTPHKLYRRAFLREHDIAFPEGGRVVNEDLYFNVEVLQHARAISVLADRAAYHWITTGTNNSIAYLSNPAEQIASVAQVLEFSADRLSGSRSTVFEMIAMTLLSGQVLPISTLVWRGSDADREEVFARCVELIDRYLSEGVFRRLDFGRRAIVELIRAGRQDLFEPLDAFDRGMQSMNTVSEVEWNDGRLLVTTHTRWRGEDGAPPRLRRSGGRVLADLGTELPAILSDGLIDMTDMATAPDAVVAVRSRGTAASWLQPTEAVRVVDGSTDDPDLVVEARAWIDPASGILGRPLPEDVWDVFVRATLLTGHQQRRCDTGALRLFALLDGRIALACRTGPGKLALDLTQRPSYVTELVRLSRPAAATRHRNGRTGSLRVELTGVHAHGRTAIPIEALVVPRGRLARFLGTDRLPARAIRAAILKRLAPVPRAAIRGEGGAAFLELVGRPSLVPAELRIRSGRAVVSSGIELSRRRGTGRSPRTSGGPEDPVATARVN</sequence>
<name>A0ABN2MZ50_9MICO</name>
<evidence type="ECO:0000256" key="1">
    <source>
        <dbReference type="SAM" id="MobiDB-lite"/>
    </source>
</evidence>
<comment type="caution">
    <text evidence="3">The sequence shown here is derived from an EMBL/GenBank/DDBJ whole genome shotgun (WGS) entry which is preliminary data.</text>
</comment>
<dbReference type="CDD" id="cd00761">
    <property type="entry name" value="Glyco_tranf_GTA_type"/>
    <property type="match status" value="1"/>
</dbReference>
<dbReference type="InterPro" id="IPR001173">
    <property type="entry name" value="Glyco_trans_2-like"/>
</dbReference>
<evidence type="ECO:0000259" key="2">
    <source>
        <dbReference type="Pfam" id="PF00535"/>
    </source>
</evidence>
<dbReference type="Gene3D" id="3.90.550.10">
    <property type="entry name" value="Spore Coat Polysaccharide Biosynthesis Protein SpsA, Chain A"/>
    <property type="match status" value="1"/>
</dbReference>
<gene>
    <name evidence="3" type="ORF">GCM10009750_28580</name>
</gene>
<dbReference type="InterPro" id="IPR029044">
    <property type="entry name" value="Nucleotide-diphossugar_trans"/>
</dbReference>
<accession>A0ABN2MZ50</accession>
<keyword evidence="4" id="KW-1185">Reference proteome</keyword>
<dbReference type="PANTHER" id="PTHR22916">
    <property type="entry name" value="GLYCOSYLTRANSFERASE"/>
    <property type="match status" value="1"/>
</dbReference>
<feature type="domain" description="Glycosyltransferase 2-like" evidence="2">
    <location>
        <begin position="18"/>
        <end position="130"/>
    </location>
</feature>
<dbReference type="SUPFAM" id="SSF53448">
    <property type="entry name" value="Nucleotide-diphospho-sugar transferases"/>
    <property type="match status" value="1"/>
</dbReference>
<reference evidence="3 4" key="1">
    <citation type="journal article" date="2019" name="Int. J. Syst. Evol. Microbiol.">
        <title>The Global Catalogue of Microorganisms (GCM) 10K type strain sequencing project: providing services to taxonomists for standard genome sequencing and annotation.</title>
        <authorList>
            <consortium name="The Broad Institute Genomics Platform"/>
            <consortium name="The Broad Institute Genome Sequencing Center for Infectious Disease"/>
            <person name="Wu L."/>
            <person name="Ma J."/>
        </authorList>
    </citation>
    <scope>NUCLEOTIDE SEQUENCE [LARGE SCALE GENOMIC DNA]</scope>
    <source>
        <strain evidence="3 4">JCM 14323</strain>
    </source>
</reference>
<feature type="region of interest" description="Disordered" evidence="1">
    <location>
        <begin position="633"/>
        <end position="661"/>
    </location>
</feature>
<evidence type="ECO:0000313" key="4">
    <source>
        <dbReference type="Proteomes" id="UP001501746"/>
    </source>
</evidence>
<dbReference type="Pfam" id="PF00535">
    <property type="entry name" value="Glycos_transf_2"/>
    <property type="match status" value="1"/>
</dbReference>
<protein>
    <submittedName>
        <fullName evidence="3">Glycosyltransferase</fullName>
    </submittedName>
</protein>
<proteinExistence type="predicted"/>
<organism evidence="3 4">
    <name type="scientific">Agromyces salentinus</name>
    <dbReference type="NCBI Taxonomy" id="269421"/>
    <lineage>
        <taxon>Bacteria</taxon>
        <taxon>Bacillati</taxon>
        <taxon>Actinomycetota</taxon>
        <taxon>Actinomycetes</taxon>
        <taxon>Micrococcales</taxon>
        <taxon>Microbacteriaceae</taxon>
        <taxon>Agromyces</taxon>
    </lineage>
</organism>